<dbReference type="AlphaFoldDB" id="A0AAD5IUT0"/>
<keyword evidence="2" id="KW-1185">Reference proteome</keyword>
<proteinExistence type="predicted"/>
<dbReference type="EMBL" id="JAJSOW010000102">
    <property type="protein sequence ID" value="KAI9177755.1"/>
    <property type="molecule type" value="Genomic_DNA"/>
</dbReference>
<reference evidence="1" key="2">
    <citation type="submission" date="2023-02" db="EMBL/GenBank/DDBJ databases">
        <authorList>
            <person name="Swenson N.G."/>
            <person name="Wegrzyn J.L."/>
            <person name="Mcevoy S.L."/>
        </authorList>
    </citation>
    <scope>NUCLEOTIDE SEQUENCE</scope>
    <source>
        <strain evidence="1">91603</strain>
        <tissue evidence="1">Leaf</tissue>
    </source>
</reference>
<comment type="caution">
    <text evidence="1">The sequence shown here is derived from an EMBL/GenBank/DDBJ whole genome shotgun (WGS) entry which is preliminary data.</text>
</comment>
<sequence length="95" mass="10945">MDGEELTEQETALYDRQITVWGAMLNGVIERFEEAEGRSVGEISIEDLPGSRNVSHILDTLLERLVMSHHWRNFRAGGYQSNIRQRSSSQEFHLI</sequence>
<name>A0AAD5IUT0_ACENE</name>
<dbReference type="Proteomes" id="UP001064489">
    <property type="component" value="Chromosome 5"/>
</dbReference>
<gene>
    <name evidence="1" type="ORF">LWI28_018906</name>
</gene>
<reference evidence="1" key="1">
    <citation type="journal article" date="2022" name="Plant J.">
        <title>Strategies of tolerance reflected in two North American maple genomes.</title>
        <authorList>
            <person name="McEvoy S.L."/>
            <person name="Sezen U.U."/>
            <person name="Trouern-Trend A."/>
            <person name="McMahon S.M."/>
            <person name="Schaberg P.G."/>
            <person name="Yang J."/>
            <person name="Wegrzyn J.L."/>
            <person name="Swenson N.G."/>
        </authorList>
    </citation>
    <scope>NUCLEOTIDE SEQUENCE</scope>
    <source>
        <strain evidence="1">91603</strain>
    </source>
</reference>
<evidence type="ECO:0000313" key="1">
    <source>
        <dbReference type="EMBL" id="KAI9177755.1"/>
    </source>
</evidence>
<accession>A0AAD5IUT0</accession>
<protein>
    <submittedName>
        <fullName evidence="1">Uncharacterized protein</fullName>
    </submittedName>
</protein>
<organism evidence="1 2">
    <name type="scientific">Acer negundo</name>
    <name type="common">Box elder</name>
    <dbReference type="NCBI Taxonomy" id="4023"/>
    <lineage>
        <taxon>Eukaryota</taxon>
        <taxon>Viridiplantae</taxon>
        <taxon>Streptophyta</taxon>
        <taxon>Embryophyta</taxon>
        <taxon>Tracheophyta</taxon>
        <taxon>Spermatophyta</taxon>
        <taxon>Magnoliopsida</taxon>
        <taxon>eudicotyledons</taxon>
        <taxon>Gunneridae</taxon>
        <taxon>Pentapetalae</taxon>
        <taxon>rosids</taxon>
        <taxon>malvids</taxon>
        <taxon>Sapindales</taxon>
        <taxon>Sapindaceae</taxon>
        <taxon>Hippocastanoideae</taxon>
        <taxon>Acereae</taxon>
        <taxon>Acer</taxon>
    </lineage>
</organism>
<evidence type="ECO:0000313" key="2">
    <source>
        <dbReference type="Proteomes" id="UP001064489"/>
    </source>
</evidence>